<dbReference type="Proteomes" id="UP001648503">
    <property type="component" value="Unassembled WGS sequence"/>
</dbReference>
<dbReference type="EMBL" id="JAFCIX010000102">
    <property type="protein sequence ID" value="KAH6598462.1"/>
    <property type="molecule type" value="Genomic_DNA"/>
</dbReference>
<evidence type="ECO:0000313" key="2">
    <source>
        <dbReference type="EMBL" id="KAH6598462.1"/>
    </source>
</evidence>
<evidence type="ECO:0000313" key="3">
    <source>
        <dbReference type="Proteomes" id="UP001648503"/>
    </source>
</evidence>
<reference evidence="2 3" key="1">
    <citation type="submission" date="2021-02" db="EMBL/GenBank/DDBJ databases">
        <title>Variation within the Batrachochytrium salamandrivorans European outbreak.</title>
        <authorList>
            <person name="Kelly M."/>
            <person name="Pasmans F."/>
            <person name="Shea T.P."/>
            <person name="Munoz J.F."/>
            <person name="Carranza S."/>
            <person name="Cuomo C.A."/>
            <person name="Martel A."/>
        </authorList>
    </citation>
    <scope>NUCLEOTIDE SEQUENCE [LARGE SCALE GENOMIC DNA]</scope>
    <source>
        <strain evidence="2 3">AMFP18/2</strain>
    </source>
</reference>
<protein>
    <submittedName>
        <fullName evidence="2">Uncharacterized protein</fullName>
    </submittedName>
</protein>
<keyword evidence="3" id="KW-1185">Reference proteome</keyword>
<comment type="caution">
    <text evidence="2">The sequence shown here is derived from an EMBL/GenBank/DDBJ whole genome shotgun (WGS) entry which is preliminary data.</text>
</comment>
<organism evidence="2 3">
    <name type="scientific">Batrachochytrium salamandrivorans</name>
    <dbReference type="NCBI Taxonomy" id="1357716"/>
    <lineage>
        <taxon>Eukaryota</taxon>
        <taxon>Fungi</taxon>
        <taxon>Fungi incertae sedis</taxon>
        <taxon>Chytridiomycota</taxon>
        <taxon>Chytridiomycota incertae sedis</taxon>
        <taxon>Chytridiomycetes</taxon>
        <taxon>Rhizophydiales</taxon>
        <taxon>Rhizophydiales incertae sedis</taxon>
        <taxon>Batrachochytrium</taxon>
    </lineage>
</organism>
<gene>
    <name evidence="2" type="ORF">BASA50_003502</name>
</gene>
<feature type="compositionally biased region" description="Polar residues" evidence="1">
    <location>
        <begin position="64"/>
        <end position="87"/>
    </location>
</feature>
<sequence length="766" mass="83676">MTAIVNMEMNSPHTPRILHIHHCDLPPLPIPGPISMATPFLRIQPQKQNDYSALHLQQPAVASRPTTSTASSIASCPDTTTQASVQNGHPDIHTDIHTDIHADIESSTDSDTDDVLYRSMSSVQPTSQPLPPRRITRTPLRVHDIPSNTADNNPSQSQYDRIIMGAIFAERKEMTDVSAEAELERQRRMGLMIRSSRRYNKLHVAVANKHFEAEKNGDISIADFIATLESSSDTGSEAAVSPTTDTGAKAFQDVGQFVGISNSGPALEVPIAAHPRFFSSEGGSVLDVPKSLFGELSRTTTEPTNIYSMNHMKVNTMDGIDSSDLDIASAFMEDISNSDNTLAVRAWSKDRLSTFSHTGTATSTAKTTAANATSIYTTTSSPEASSTIDTEGRPVSTVPPGRHVTFKDQVVVLQECLQPCGKRGCTCSIDHEPSRRRSKTKSIIRFVTRLFRRPSSVNASPVNVSPVTTIVIAKDAETVSSKMPPTASIVTPALDLSSSIETPTHADDPSPHCSFKEHASIESQLSSEVVAKDLSEDDDDDKEDEVHSEDFEFTDDLELKEDDRVAKDLCAYAVARRMHSGSQHTSILDRLSRSLSPLGLTGSTTVVDPDLLSSPNKECSIPGCPDARCGIHSHMLLQDSWLGGKRMKKDAHGLVMVGGVILRAPTLFTAGHEGRTWTREQEVLTTQSTILIPAGSPLDTKCLDHQEQAYSPLVASTQPQLEFERQADLQKDDLKSQPRTPRRKCSWKKVKNIFSTWLGLSTRIQN</sequence>
<name>A0ABQ8FHL9_9FUNG</name>
<feature type="region of interest" description="Disordered" evidence="1">
    <location>
        <begin position="378"/>
        <end position="401"/>
    </location>
</feature>
<evidence type="ECO:0000256" key="1">
    <source>
        <dbReference type="SAM" id="MobiDB-lite"/>
    </source>
</evidence>
<accession>A0ABQ8FHL9</accession>
<feature type="compositionally biased region" description="Polar residues" evidence="1">
    <location>
        <begin position="378"/>
        <end position="389"/>
    </location>
</feature>
<feature type="region of interest" description="Disordered" evidence="1">
    <location>
        <begin position="59"/>
        <end position="94"/>
    </location>
</feature>
<proteinExistence type="predicted"/>